<evidence type="ECO:0000313" key="1">
    <source>
        <dbReference type="EMBL" id="MFL0164535.1"/>
    </source>
</evidence>
<name>A0ABW8S2T8_9CLOT</name>
<evidence type="ECO:0000313" key="2">
    <source>
        <dbReference type="Proteomes" id="UP001623600"/>
    </source>
</evidence>
<dbReference type="EMBL" id="JBJIAB010000005">
    <property type="protein sequence ID" value="MFL0164535.1"/>
    <property type="molecule type" value="Genomic_DNA"/>
</dbReference>
<protein>
    <submittedName>
        <fullName evidence="1">Uncharacterized protein</fullName>
    </submittedName>
</protein>
<keyword evidence="2" id="KW-1185">Reference proteome</keyword>
<accession>A0ABW8S2T8</accession>
<reference evidence="1 2" key="1">
    <citation type="submission" date="2024-11" db="EMBL/GenBank/DDBJ databases">
        <authorList>
            <person name="Heng Y.C."/>
            <person name="Lim A.C.H."/>
            <person name="Lee J.K.Y."/>
            <person name="Kittelmann S."/>
        </authorList>
    </citation>
    <scope>NUCLEOTIDE SEQUENCE [LARGE SCALE GENOMIC DNA]</scope>
    <source>
        <strain evidence="1 2">WILCCON 0112</strain>
    </source>
</reference>
<organism evidence="1 2">
    <name type="scientific">Candidatus Clostridium helianthi</name>
    <dbReference type="NCBI Taxonomy" id="3381660"/>
    <lineage>
        <taxon>Bacteria</taxon>
        <taxon>Bacillati</taxon>
        <taxon>Bacillota</taxon>
        <taxon>Clostridia</taxon>
        <taxon>Eubacteriales</taxon>
        <taxon>Clostridiaceae</taxon>
        <taxon>Clostridium</taxon>
    </lineage>
</organism>
<comment type="caution">
    <text evidence="1">The sequence shown here is derived from an EMBL/GenBank/DDBJ whole genome shotgun (WGS) entry which is preliminary data.</text>
</comment>
<sequence length="68" mass="8066">MSHEKAAMFMQEVKREGEIARLKAKCRHASEVLEKIDKSIIDWDLTTDENKDDLRDWIDAVREYLSKE</sequence>
<dbReference type="RefSeq" id="WP_406760706.1">
    <property type="nucleotide sequence ID" value="NZ_JBJIAB010000005.1"/>
</dbReference>
<dbReference type="Proteomes" id="UP001623600">
    <property type="component" value="Unassembled WGS sequence"/>
</dbReference>
<proteinExistence type="predicted"/>
<gene>
    <name evidence="1" type="ORF">ACJDTP_05550</name>
</gene>